<name>A0A4U5P9V0_STECR</name>
<dbReference type="InterPro" id="IPR027266">
    <property type="entry name" value="TrmE/GcvT-like"/>
</dbReference>
<dbReference type="PANTHER" id="PTHR43757:SF15">
    <property type="entry name" value="PYRUVATE DEHYDROGENASE PHOSPHATASE REGULATORY SUBUNIT, MITOCHONDRIAL-LIKE"/>
    <property type="match status" value="1"/>
</dbReference>
<feature type="domain" description="GCVT N-terminal" evidence="3">
    <location>
        <begin position="460"/>
        <end position="744"/>
    </location>
</feature>
<dbReference type="OrthoDB" id="429143at2759"/>
<dbReference type="Proteomes" id="UP000298663">
    <property type="component" value="Unassembled WGS sequence"/>
</dbReference>
<evidence type="ECO:0000313" key="7">
    <source>
        <dbReference type="Proteomes" id="UP000298663"/>
    </source>
</evidence>
<reference evidence="6 7" key="1">
    <citation type="journal article" date="2015" name="Genome Biol.">
        <title>Comparative genomics of Steinernema reveals deeply conserved gene regulatory networks.</title>
        <authorList>
            <person name="Dillman A.R."/>
            <person name="Macchietto M."/>
            <person name="Porter C.F."/>
            <person name="Rogers A."/>
            <person name="Williams B."/>
            <person name="Antoshechkin I."/>
            <person name="Lee M.M."/>
            <person name="Goodwin Z."/>
            <person name="Lu X."/>
            <person name="Lewis E.E."/>
            <person name="Goodrich-Blair H."/>
            <person name="Stock S.P."/>
            <person name="Adams B.J."/>
            <person name="Sternberg P.W."/>
            <person name="Mortazavi A."/>
        </authorList>
    </citation>
    <scope>NUCLEOTIDE SEQUENCE [LARGE SCALE GENOMIC DNA]</scope>
    <source>
        <strain evidence="6 7">ALL</strain>
    </source>
</reference>
<gene>
    <name evidence="6" type="ORF">L596_007404</name>
</gene>
<dbReference type="Gene3D" id="2.40.30.110">
    <property type="entry name" value="Aminomethyltransferase beta-barrel domains"/>
    <property type="match status" value="1"/>
</dbReference>
<evidence type="ECO:0000259" key="2">
    <source>
        <dbReference type="Pfam" id="PF01266"/>
    </source>
</evidence>
<dbReference type="SUPFAM" id="SSF103025">
    <property type="entry name" value="Folate-binding domain"/>
    <property type="match status" value="1"/>
</dbReference>
<dbReference type="InterPro" id="IPR028896">
    <property type="entry name" value="GcvT/YgfZ/DmdA"/>
</dbReference>
<sequence length="866" mass="97114">MVLLRLRALRSPFSISLRRRFSNNGNGTPVKADVVVCGGGITGLSVAYNLAKHGKKVYLFEKECIATAGATALSAGLVTAPMFWQDATNQYMTHKSIEMYSEMAKSGRFSKYPFNRCGRVYMAQTPASEISLKRIYSRAILHHEDAELVDCQSEMLSRWPMLATEDVCLALFSPGDISMDAVGLCHEIANRSADLGVEIHENCAVKRILLGDEQQVYAVETDDSLIETSKFVDASGIWSGRVPVNSLSNGRMRLATYPCTYSYLRTGKLPNNVHAQTPIFTDIDSGVYIKATDYNTLCGGFVEEEIRALSTTQDDIDLKWTIPESDWDKFYHVLERQVERCSSLAACEHGDLICGADNYTPDKFPIVGECDSAKGYYVATGLNGQGLTLAGGIGSVLADWIVGKLDVDVAKIDVTRFLDLHTNPQYLIERVPEIAGYTYKNMYHSHQCHTARNLRMSPIYYKLRDSGAVFGEIMGYERPLWFSNDVEKTRNALFNGQDSLIGKPVWFPYVAKEYEACRERVGLIDLSSFSKFDVSGSDVVPFLQRICSANIDKPIGSTIYTGMQNESGGYVTDCTVSRIANDQYFVVAPTIQQLRCALWMKKWAKEWRQNVHIQDSTGLYTALNVVGPASRALMQDVTGKELSSSEFPSFSYRELNIGMATGIRAISVTHCGELGWVLYIPNEVAQNVYEHLMEAGKEYSMLEAGYYTLRQLRIEKFYVYWGQDINSTVTPVECGRAFRVDFNKDFIGKEALIRQMEKGVNRRFIQLLIDKHDLENDPWPQGGELIYRDGKPVGWTTSAAYGFTLGCQVCIGFLENKQFGISPEFINTGIYEIDIANKRFPVRVNLHSPSLPMVSSEHPIHYRPTQ</sequence>
<dbReference type="Gene3D" id="3.30.70.1400">
    <property type="entry name" value="Aminomethyltransferase beta-barrel domains"/>
    <property type="match status" value="1"/>
</dbReference>
<proteinExistence type="inferred from homology"/>
<dbReference type="Pfam" id="PF16350">
    <property type="entry name" value="FAO_M"/>
    <property type="match status" value="1"/>
</dbReference>
<evidence type="ECO:0008006" key="8">
    <source>
        <dbReference type="Google" id="ProtNLM"/>
    </source>
</evidence>
<dbReference type="Pfam" id="PF08669">
    <property type="entry name" value="GCV_T_C"/>
    <property type="match status" value="1"/>
</dbReference>
<evidence type="ECO:0000259" key="4">
    <source>
        <dbReference type="Pfam" id="PF08669"/>
    </source>
</evidence>
<keyword evidence="7" id="KW-1185">Reference proteome</keyword>
<dbReference type="InterPro" id="IPR029043">
    <property type="entry name" value="GcvT/YgfZ_C"/>
</dbReference>
<evidence type="ECO:0000259" key="5">
    <source>
        <dbReference type="Pfam" id="PF16350"/>
    </source>
</evidence>
<dbReference type="InterPro" id="IPR006222">
    <property type="entry name" value="GCVT_N"/>
</dbReference>
<feature type="domain" description="Aminomethyltransferase C-terminal" evidence="4">
    <location>
        <begin position="762"/>
        <end position="844"/>
    </location>
</feature>
<dbReference type="SUPFAM" id="SSF54373">
    <property type="entry name" value="FAD-linked reductases, C-terminal domain"/>
    <property type="match status" value="1"/>
</dbReference>
<dbReference type="InterPro" id="IPR032503">
    <property type="entry name" value="FAO_M"/>
</dbReference>
<dbReference type="SUPFAM" id="SSF51905">
    <property type="entry name" value="FAD/NAD(P)-binding domain"/>
    <property type="match status" value="1"/>
</dbReference>
<dbReference type="EMBL" id="AZBU02000002">
    <property type="protein sequence ID" value="TKR92833.1"/>
    <property type="molecule type" value="Genomic_DNA"/>
</dbReference>
<comment type="similarity">
    <text evidence="1">Belongs to the GcvT family.</text>
</comment>
<dbReference type="InterPro" id="IPR006076">
    <property type="entry name" value="FAD-dep_OxRdtase"/>
</dbReference>
<dbReference type="Gene3D" id="3.30.9.10">
    <property type="entry name" value="D-Amino Acid Oxidase, subunit A, domain 2"/>
    <property type="match status" value="1"/>
</dbReference>
<dbReference type="GO" id="GO:0005739">
    <property type="term" value="C:mitochondrion"/>
    <property type="evidence" value="ECO:0007669"/>
    <property type="project" value="TreeGrafter"/>
</dbReference>
<dbReference type="PANTHER" id="PTHR43757">
    <property type="entry name" value="AMINOMETHYLTRANSFERASE"/>
    <property type="match status" value="1"/>
</dbReference>
<dbReference type="Pfam" id="PF01571">
    <property type="entry name" value="GCV_T"/>
    <property type="match status" value="1"/>
</dbReference>
<evidence type="ECO:0000256" key="1">
    <source>
        <dbReference type="ARBA" id="ARBA00008609"/>
    </source>
</evidence>
<dbReference type="Pfam" id="PF01266">
    <property type="entry name" value="DAO"/>
    <property type="match status" value="1"/>
</dbReference>
<dbReference type="Gene3D" id="3.50.50.60">
    <property type="entry name" value="FAD/NAD(P)-binding domain"/>
    <property type="match status" value="1"/>
</dbReference>
<dbReference type="AlphaFoldDB" id="A0A4U5P9V0"/>
<dbReference type="InterPro" id="IPR013977">
    <property type="entry name" value="GcvT_C"/>
</dbReference>
<evidence type="ECO:0000259" key="3">
    <source>
        <dbReference type="Pfam" id="PF01571"/>
    </source>
</evidence>
<accession>A0A4U5P9V0</accession>
<dbReference type="SUPFAM" id="SSF101790">
    <property type="entry name" value="Aminomethyltransferase beta-barrel domain"/>
    <property type="match status" value="1"/>
</dbReference>
<feature type="domain" description="FAD dependent oxidoreductase central" evidence="5">
    <location>
        <begin position="403"/>
        <end position="457"/>
    </location>
</feature>
<dbReference type="STRING" id="34508.A0A4U5P9V0"/>
<feature type="domain" description="FAD dependent oxidoreductase" evidence="2">
    <location>
        <begin position="33"/>
        <end position="400"/>
    </location>
</feature>
<evidence type="ECO:0000313" key="6">
    <source>
        <dbReference type="EMBL" id="TKR92833.1"/>
    </source>
</evidence>
<comment type="caution">
    <text evidence="6">The sequence shown here is derived from an EMBL/GenBank/DDBJ whole genome shotgun (WGS) entry which is preliminary data.</text>
</comment>
<reference evidence="6 7" key="2">
    <citation type="journal article" date="2019" name="G3 (Bethesda)">
        <title>Hybrid Assembly of the Genome of the Entomopathogenic Nematode Steinernema carpocapsae Identifies the X-Chromosome.</title>
        <authorList>
            <person name="Serra L."/>
            <person name="Macchietto M."/>
            <person name="Macias-Munoz A."/>
            <person name="McGill C.J."/>
            <person name="Rodriguez I.M."/>
            <person name="Rodriguez B."/>
            <person name="Murad R."/>
            <person name="Mortazavi A."/>
        </authorList>
    </citation>
    <scope>NUCLEOTIDE SEQUENCE [LARGE SCALE GENOMIC DNA]</scope>
    <source>
        <strain evidence="6 7">ALL</strain>
    </source>
</reference>
<protein>
    <recommendedName>
        <fullName evidence="8">FAD dependent oxidoreductase domain-containing protein</fullName>
    </recommendedName>
</protein>
<dbReference type="Gene3D" id="3.30.1360.120">
    <property type="entry name" value="Probable tRNA modification gtpase trme, domain 1"/>
    <property type="match status" value="1"/>
</dbReference>
<organism evidence="6 7">
    <name type="scientific">Steinernema carpocapsae</name>
    <name type="common">Entomopathogenic nematode</name>
    <dbReference type="NCBI Taxonomy" id="34508"/>
    <lineage>
        <taxon>Eukaryota</taxon>
        <taxon>Metazoa</taxon>
        <taxon>Ecdysozoa</taxon>
        <taxon>Nematoda</taxon>
        <taxon>Chromadorea</taxon>
        <taxon>Rhabditida</taxon>
        <taxon>Tylenchina</taxon>
        <taxon>Panagrolaimomorpha</taxon>
        <taxon>Strongyloidoidea</taxon>
        <taxon>Steinernematidae</taxon>
        <taxon>Steinernema</taxon>
    </lineage>
</organism>
<dbReference type="InterPro" id="IPR036188">
    <property type="entry name" value="FAD/NAD-bd_sf"/>
</dbReference>